<evidence type="ECO:0000256" key="2">
    <source>
        <dbReference type="ARBA" id="ARBA00022475"/>
    </source>
</evidence>
<proteinExistence type="inferred from homology"/>
<sequence>MLHFAWQNLASRPARSILALLGLTVAITGMVGLFSIAVGLQRTVGKTFDRIPGLAAMQPGAPIPLFSRMPAAWAEEIREVPGVSVVRPELWTRAQMVDGKMTFNPPRFLFGTDIPTTLQMKSAVYRDDIQAGRFLELADVGTNRCVISEAIARDSSKKPGDIIKVDGNLLEVIGVYKTGSILLDVAIVIDQSTLRQLYRMDPAIISSVYIEPVEKMSPDELSKAIREKFRGRSLGKWQPSADTIAGLSGRAEATLADKFVAGLSGLSDLAKPRKPSTANSSTAGEVLLAGGEKPSAEVISGENTVADSGDAEEGLEVRSARDWGTKIQEFSSDLDIFMYLMSGIGVVIALLSILNTMLMSVTERMTEFGILKANGWSSWDLLRLIAYESAALGLIGGILGCTLGWIGTLVVNASIPDKLNLYASPGLLLFSLAFSMALGVLGGLYPAMWATRLTPMEAIRRS</sequence>
<keyword evidence="3 7" id="KW-0812">Transmembrane</keyword>
<keyword evidence="11" id="KW-1185">Reference proteome</keyword>
<dbReference type="AlphaFoldDB" id="A0A1C3EK09"/>
<gene>
    <name evidence="10" type="ORF">A6X21_18600</name>
</gene>
<comment type="similarity">
    <text evidence="6">Belongs to the ABC-4 integral membrane protein family.</text>
</comment>
<evidence type="ECO:0000313" key="10">
    <source>
        <dbReference type="EMBL" id="ODA33568.1"/>
    </source>
</evidence>
<dbReference type="STRING" id="1841610.A6X21_18600"/>
<dbReference type="InterPro" id="IPR003838">
    <property type="entry name" value="ABC3_permease_C"/>
</dbReference>
<dbReference type="Pfam" id="PF12704">
    <property type="entry name" value="MacB_PCD"/>
    <property type="match status" value="1"/>
</dbReference>
<evidence type="ECO:0000256" key="3">
    <source>
        <dbReference type="ARBA" id="ARBA00022692"/>
    </source>
</evidence>
<evidence type="ECO:0000256" key="4">
    <source>
        <dbReference type="ARBA" id="ARBA00022989"/>
    </source>
</evidence>
<evidence type="ECO:0000256" key="1">
    <source>
        <dbReference type="ARBA" id="ARBA00004651"/>
    </source>
</evidence>
<feature type="transmembrane region" description="Helical" evidence="7">
    <location>
        <begin position="390"/>
        <end position="415"/>
    </location>
</feature>
<accession>A0A1C3EK09</accession>
<feature type="transmembrane region" description="Helical" evidence="7">
    <location>
        <begin position="17"/>
        <end position="40"/>
    </location>
</feature>
<dbReference type="Proteomes" id="UP000094828">
    <property type="component" value="Unassembled WGS sequence"/>
</dbReference>
<name>A0A1C3EK09_9PLAN</name>
<dbReference type="Pfam" id="PF02687">
    <property type="entry name" value="FtsX"/>
    <property type="match status" value="1"/>
</dbReference>
<dbReference type="InterPro" id="IPR050250">
    <property type="entry name" value="Macrolide_Exporter_MacB"/>
</dbReference>
<feature type="transmembrane region" description="Helical" evidence="7">
    <location>
        <begin position="336"/>
        <end position="358"/>
    </location>
</feature>
<keyword evidence="4 7" id="KW-1133">Transmembrane helix</keyword>
<dbReference type="OrthoDB" id="9775474at2"/>
<keyword evidence="2" id="KW-1003">Cell membrane</keyword>
<evidence type="ECO:0000313" key="11">
    <source>
        <dbReference type="Proteomes" id="UP000094828"/>
    </source>
</evidence>
<evidence type="ECO:0000259" key="9">
    <source>
        <dbReference type="Pfam" id="PF12704"/>
    </source>
</evidence>
<feature type="transmembrane region" description="Helical" evidence="7">
    <location>
        <begin position="427"/>
        <end position="448"/>
    </location>
</feature>
<reference evidence="10 11" key="1">
    <citation type="submission" date="2016-05" db="EMBL/GenBank/DDBJ databases">
        <title>Genomic and physiological characterization of Planctopirus sp. isolated from fresh water lake.</title>
        <authorList>
            <person name="Subhash Y."/>
            <person name="Ramana C."/>
        </authorList>
    </citation>
    <scope>NUCLEOTIDE SEQUENCE [LARGE SCALE GENOMIC DNA]</scope>
    <source>
        <strain evidence="10 11">JC280</strain>
    </source>
</reference>
<dbReference type="GO" id="GO:0005886">
    <property type="term" value="C:plasma membrane"/>
    <property type="evidence" value="ECO:0007669"/>
    <property type="project" value="UniProtKB-SubCell"/>
</dbReference>
<comment type="caution">
    <text evidence="10">The sequence shown here is derived from an EMBL/GenBank/DDBJ whole genome shotgun (WGS) entry which is preliminary data.</text>
</comment>
<dbReference type="PANTHER" id="PTHR30572">
    <property type="entry name" value="MEMBRANE COMPONENT OF TRANSPORTER-RELATED"/>
    <property type="match status" value="1"/>
</dbReference>
<evidence type="ECO:0000259" key="8">
    <source>
        <dbReference type="Pfam" id="PF02687"/>
    </source>
</evidence>
<organism evidence="10 11">
    <name type="scientific">Planctopirus hydrillae</name>
    <dbReference type="NCBI Taxonomy" id="1841610"/>
    <lineage>
        <taxon>Bacteria</taxon>
        <taxon>Pseudomonadati</taxon>
        <taxon>Planctomycetota</taxon>
        <taxon>Planctomycetia</taxon>
        <taxon>Planctomycetales</taxon>
        <taxon>Planctomycetaceae</taxon>
        <taxon>Planctopirus</taxon>
    </lineage>
</organism>
<dbReference type="EMBL" id="LYDR01000051">
    <property type="protein sequence ID" value="ODA33568.1"/>
    <property type="molecule type" value="Genomic_DNA"/>
</dbReference>
<evidence type="ECO:0000256" key="7">
    <source>
        <dbReference type="SAM" id="Phobius"/>
    </source>
</evidence>
<feature type="domain" description="MacB-like periplasmic core" evidence="9">
    <location>
        <begin position="16"/>
        <end position="227"/>
    </location>
</feature>
<evidence type="ECO:0000256" key="5">
    <source>
        <dbReference type="ARBA" id="ARBA00023136"/>
    </source>
</evidence>
<dbReference type="GO" id="GO:0022857">
    <property type="term" value="F:transmembrane transporter activity"/>
    <property type="evidence" value="ECO:0007669"/>
    <property type="project" value="TreeGrafter"/>
</dbReference>
<dbReference type="PANTHER" id="PTHR30572:SF4">
    <property type="entry name" value="ABC TRANSPORTER PERMEASE YTRF"/>
    <property type="match status" value="1"/>
</dbReference>
<protein>
    <submittedName>
        <fullName evidence="10">ABC transporter permease</fullName>
    </submittedName>
</protein>
<comment type="subcellular location">
    <subcellularLocation>
        <location evidence="1">Cell membrane</location>
        <topology evidence="1">Multi-pass membrane protein</topology>
    </subcellularLocation>
</comment>
<feature type="domain" description="ABC3 transporter permease C-terminal" evidence="8">
    <location>
        <begin position="340"/>
        <end position="454"/>
    </location>
</feature>
<dbReference type="InterPro" id="IPR025857">
    <property type="entry name" value="MacB_PCD"/>
</dbReference>
<evidence type="ECO:0000256" key="6">
    <source>
        <dbReference type="ARBA" id="ARBA00038076"/>
    </source>
</evidence>
<dbReference type="RefSeq" id="WP_068846883.1">
    <property type="nucleotide sequence ID" value="NZ_LYDR01000051.1"/>
</dbReference>
<keyword evidence="5 7" id="KW-0472">Membrane</keyword>